<dbReference type="RefSeq" id="WP_158523094.1">
    <property type="nucleotide sequence ID" value="NZ_AQQV01000002.1"/>
</dbReference>
<keyword evidence="1" id="KW-0678">Repressor</keyword>
<evidence type="ECO:0000313" key="7">
    <source>
        <dbReference type="Proteomes" id="UP000192342"/>
    </source>
</evidence>
<organism evidence="6 7">
    <name type="scientific">Oceanococcus atlanticus</name>
    <dbReference type="NCBI Taxonomy" id="1317117"/>
    <lineage>
        <taxon>Bacteria</taxon>
        <taxon>Pseudomonadati</taxon>
        <taxon>Pseudomonadota</taxon>
        <taxon>Gammaproteobacteria</taxon>
        <taxon>Chromatiales</taxon>
        <taxon>Oceanococcaceae</taxon>
        <taxon>Oceanococcus</taxon>
    </lineage>
</organism>
<accession>A0A1Y1SDS3</accession>
<dbReference type="PANTHER" id="PTHR30204">
    <property type="entry name" value="REDOX-CYCLING DRUG-SENSING TRANSCRIPTIONAL ACTIVATOR SOXR"/>
    <property type="match status" value="1"/>
</dbReference>
<dbReference type="GO" id="GO:0003700">
    <property type="term" value="F:DNA-binding transcription factor activity"/>
    <property type="evidence" value="ECO:0007669"/>
    <property type="project" value="InterPro"/>
</dbReference>
<evidence type="ECO:0000256" key="3">
    <source>
        <dbReference type="ARBA" id="ARBA00023125"/>
    </source>
</evidence>
<keyword evidence="3" id="KW-0238">DNA-binding</keyword>
<evidence type="ECO:0000256" key="2">
    <source>
        <dbReference type="ARBA" id="ARBA00023015"/>
    </source>
</evidence>
<sequence length="245" mass="27601">MSRTKVKGPDGHPYRISEIISRSGFSRQAIHFYLKEGLLPPPVKTSKNLGWYSEQHLETLALIKKLQHERFLPLKAIKSLLQGSGDFDFSEPQLEILSGIRARLGQDHDDLSVGASPGDLAEEMGLSTREQKELRDHLFLAKSGVATVSDVEITRLWIKMRDAGISEERGFSPKDLLFIYELADRCVEKEIKILRKRIHDLPPAETTALVDVVVPAINTIFCIVHQRKLKAYIESFLESSQSNPG</sequence>
<dbReference type="Gene3D" id="1.10.1660.10">
    <property type="match status" value="1"/>
</dbReference>
<evidence type="ECO:0000256" key="1">
    <source>
        <dbReference type="ARBA" id="ARBA00022491"/>
    </source>
</evidence>
<dbReference type="PROSITE" id="PS50937">
    <property type="entry name" value="HTH_MERR_2"/>
    <property type="match status" value="1"/>
</dbReference>
<reference evidence="6 7" key="1">
    <citation type="submission" date="2013-04" db="EMBL/GenBank/DDBJ databases">
        <title>Oceanococcus atlanticus 22II-S10r2 Genome Sequencing.</title>
        <authorList>
            <person name="Lai Q."/>
            <person name="Li G."/>
            <person name="Shao Z."/>
        </authorList>
    </citation>
    <scope>NUCLEOTIDE SEQUENCE [LARGE SCALE GENOMIC DNA]</scope>
    <source>
        <strain evidence="6 7">22II-S10r2</strain>
    </source>
</reference>
<keyword evidence="2" id="KW-0805">Transcription regulation</keyword>
<feature type="domain" description="HTH merR-type" evidence="5">
    <location>
        <begin position="13"/>
        <end position="83"/>
    </location>
</feature>
<dbReference type="EMBL" id="AQQV01000002">
    <property type="protein sequence ID" value="ORE86823.1"/>
    <property type="molecule type" value="Genomic_DNA"/>
</dbReference>
<dbReference type="OrthoDB" id="9808480at2"/>
<keyword evidence="7" id="KW-1185">Reference proteome</keyword>
<dbReference type="Pfam" id="PF13411">
    <property type="entry name" value="MerR_1"/>
    <property type="match status" value="1"/>
</dbReference>
<evidence type="ECO:0000256" key="4">
    <source>
        <dbReference type="ARBA" id="ARBA00023163"/>
    </source>
</evidence>
<dbReference type="SUPFAM" id="SSF46955">
    <property type="entry name" value="Putative DNA-binding domain"/>
    <property type="match status" value="1"/>
</dbReference>
<dbReference type="STRING" id="1317117.ATO7_07282"/>
<comment type="caution">
    <text evidence="6">The sequence shown here is derived from an EMBL/GenBank/DDBJ whole genome shotgun (WGS) entry which is preliminary data.</text>
</comment>
<dbReference type="InterPro" id="IPR009061">
    <property type="entry name" value="DNA-bd_dom_put_sf"/>
</dbReference>
<dbReference type="InterPro" id="IPR000551">
    <property type="entry name" value="MerR-type_HTH_dom"/>
</dbReference>
<dbReference type="PANTHER" id="PTHR30204:SF69">
    <property type="entry name" value="MERR-FAMILY TRANSCRIPTIONAL REGULATOR"/>
    <property type="match status" value="1"/>
</dbReference>
<dbReference type="SMART" id="SM00422">
    <property type="entry name" value="HTH_MERR"/>
    <property type="match status" value="1"/>
</dbReference>
<evidence type="ECO:0000259" key="5">
    <source>
        <dbReference type="PROSITE" id="PS50937"/>
    </source>
</evidence>
<evidence type="ECO:0000313" key="6">
    <source>
        <dbReference type="EMBL" id="ORE86823.1"/>
    </source>
</evidence>
<dbReference type="GO" id="GO:0003677">
    <property type="term" value="F:DNA binding"/>
    <property type="evidence" value="ECO:0007669"/>
    <property type="project" value="UniProtKB-KW"/>
</dbReference>
<gene>
    <name evidence="6" type="ORF">ATO7_07282</name>
</gene>
<keyword evidence="4" id="KW-0804">Transcription</keyword>
<proteinExistence type="predicted"/>
<protein>
    <submittedName>
        <fullName evidence="6">MerR family transcriptional regulator</fullName>
    </submittedName>
</protein>
<dbReference type="AlphaFoldDB" id="A0A1Y1SDS3"/>
<name>A0A1Y1SDS3_9GAMM</name>
<dbReference type="InterPro" id="IPR047057">
    <property type="entry name" value="MerR_fam"/>
</dbReference>
<dbReference type="Proteomes" id="UP000192342">
    <property type="component" value="Unassembled WGS sequence"/>
</dbReference>